<dbReference type="EMBL" id="DRTB01000260">
    <property type="protein sequence ID" value="HHE05099.1"/>
    <property type="molecule type" value="Genomic_DNA"/>
</dbReference>
<feature type="chain" id="PRO_5028454619" description="Polysaccharide export protein" evidence="2">
    <location>
        <begin position="23"/>
        <end position="275"/>
    </location>
</feature>
<accession>A0A7C5DDQ4</accession>
<dbReference type="AlphaFoldDB" id="A0A7C5DDQ4"/>
<name>A0A7C5DDQ4_UNCW3</name>
<feature type="domain" description="Polysaccharide export protein N-terminal" evidence="3">
    <location>
        <begin position="28"/>
        <end position="101"/>
    </location>
</feature>
<evidence type="ECO:0008006" key="6">
    <source>
        <dbReference type="Google" id="ProtNLM"/>
    </source>
</evidence>
<evidence type="ECO:0000259" key="4">
    <source>
        <dbReference type="Pfam" id="PF10531"/>
    </source>
</evidence>
<dbReference type="InterPro" id="IPR003715">
    <property type="entry name" value="Poly_export_N"/>
</dbReference>
<protein>
    <recommendedName>
        <fullName evidence="6">Polysaccharide export protein</fullName>
    </recommendedName>
</protein>
<feature type="signal peptide" evidence="2">
    <location>
        <begin position="1"/>
        <end position="22"/>
    </location>
</feature>
<keyword evidence="1 2" id="KW-0732">Signal</keyword>
<dbReference type="PANTHER" id="PTHR33619">
    <property type="entry name" value="POLYSACCHARIDE EXPORT PROTEIN GFCE-RELATED"/>
    <property type="match status" value="1"/>
</dbReference>
<dbReference type="Proteomes" id="UP000886110">
    <property type="component" value="Unassembled WGS sequence"/>
</dbReference>
<evidence type="ECO:0000256" key="2">
    <source>
        <dbReference type="SAM" id="SignalP"/>
    </source>
</evidence>
<dbReference type="Pfam" id="PF10531">
    <property type="entry name" value="SLBB"/>
    <property type="match status" value="2"/>
</dbReference>
<feature type="non-terminal residue" evidence="5">
    <location>
        <position position="275"/>
    </location>
</feature>
<feature type="domain" description="Soluble ligand binding" evidence="4">
    <location>
        <begin position="195"/>
        <end position="249"/>
    </location>
</feature>
<reference evidence="5" key="1">
    <citation type="journal article" date="2020" name="mSystems">
        <title>Genome- and Community-Level Interaction Insights into Carbon Utilization and Element Cycling Functions of Hydrothermarchaeota in Hydrothermal Sediment.</title>
        <authorList>
            <person name="Zhou Z."/>
            <person name="Liu Y."/>
            <person name="Xu W."/>
            <person name="Pan J."/>
            <person name="Luo Z.H."/>
            <person name="Li M."/>
        </authorList>
    </citation>
    <scope>NUCLEOTIDE SEQUENCE [LARGE SCALE GENOMIC DNA]</scope>
    <source>
        <strain evidence="5">HyVt-74</strain>
    </source>
</reference>
<organism evidence="5">
    <name type="scientific">candidate division WOR-3 bacterium</name>
    <dbReference type="NCBI Taxonomy" id="2052148"/>
    <lineage>
        <taxon>Bacteria</taxon>
        <taxon>Bacteria division WOR-3</taxon>
    </lineage>
</organism>
<dbReference type="PANTHER" id="PTHR33619:SF3">
    <property type="entry name" value="POLYSACCHARIDE EXPORT PROTEIN GFCE-RELATED"/>
    <property type="match status" value="1"/>
</dbReference>
<dbReference type="InterPro" id="IPR019554">
    <property type="entry name" value="Soluble_ligand-bd"/>
</dbReference>
<dbReference type="GO" id="GO:0015159">
    <property type="term" value="F:polysaccharide transmembrane transporter activity"/>
    <property type="evidence" value="ECO:0007669"/>
    <property type="project" value="InterPro"/>
</dbReference>
<proteinExistence type="predicted"/>
<dbReference type="Pfam" id="PF02563">
    <property type="entry name" value="Poly_export"/>
    <property type="match status" value="1"/>
</dbReference>
<evidence type="ECO:0000256" key="1">
    <source>
        <dbReference type="ARBA" id="ARBA00022729"/>
    </source>
</evidence>
<comment type="caution">
    <text evidence="5">The sequence shown here is derived from an EMBL/GenBank/DDBJ whole genome shotgun (WGS) entry which is preliminary data.</text>
</comment>
<sequence length="275" mass="30352">MLFKNLKKIAFFLAALGLLLSASDSPNIHQYKLGPKDLIEIKVFQVPELNTEVRVAEDGTITLPLLGKVYVAGLTRYQVEKKIADLLSRKYIKNPQVTIFIKEYRSNVAMVMGAVKTPGAYEIVGRMNLLQLIAMAGGITSDAQDRVIVFRQTGSVKASIIIPIEELLLTGSTKYNIEIQPGDVINIPEVLNIEVYVFGQVKNPGVVTLPLGSGTTLLQAIAKAGGFTERAKKSSVLIKRRNEKGKEIKMEVNVKDILKGKKPDIKLKPYDIIYV</sequence>
<evidence type="ECO:0000259" key="3">
    <source>
        <dbReference type="Pfam" id="PF02563"/>
    </source>
</evidence>
<dbReference type="Gene3D" id="3.10.560.10">
    <property type="entry name" value="Outer membrane lipoprotein wza domain like"/>
    <property type="match status" value="2"/>
</dbReference>
<evidence type="ECO:0000313" key="5">
    <source>
        <dbReference type="EMBL" id="HHE05099.1"/>
    </source>
</evidence>
<dbReference type="InterPro" id="IPR049712">
    <property type="entry name" value="Poly_export"/>
</dbReference>
<feature type="domain" description="Soluble ligand binding" evidence="4">
    <location>
        <begin position="109"/>
        <end position="154"/>
    </location>
</feature>
<gene>
    <name evidence="5" type="ORF">ENL19_03445</name>
</gene>